<feature type="region of interest" description="Disordered" evidence="1">
    <location>
        <begin position="143"/>
        <end position="162"/>
    </location>
</feature>
<proteinExistence type="predicted"/>
<evidence type="ECO:0000256" key="1">
    <source>
        <dbReference type="SAM" id="MobiDB-lite"/>
    </source>
</evidence>
<dbReference type="OrthoDB" id="4227359at2759"/>
<organism evidence="2 3">
    <name type="scientific">Talaromyces islandicus</name>
    <name type="common">Penicillium islandicum</name>
    <dbReference type="NCBI Taxonomy" id="28573"/>
    <lineage>
        <taxon>Eukaryota</taxon>
        <taxon>Fungi</taxon>
        <taxon>Dikarya</taxon>
        <taxon>Ascomycota</taxon>
        <taxon>Pezizomycotina</taxon>
        <taxon>Eurotiomycetes</taxon>
        <taxon>Eurotiomycetidae</taxon>
        <taxon>Eurotiales</taxon>
        <taxon>Trichocomaceae</taxon>
        <taxon>Talaromyces</taxon>
        <taxon>Talaromyces sect. Islandici</taxon>
    </lineage>
</organism>
<dbReference type="AlphaFoldDB" id="A0A0U1MAM9"/>
<reference evidence="2 3" key="1">
    <citation type="submission" date="2015-04" db="EMBL/GenBank/DDBJ databases">
        <authorList>
            <person name="Syromyatnikov M.Y."/>
            <person name="Popov V.N."/>
        </authorList>
    </citation>
    <scope>NUCLEOTIDE SEQUENCE [LARGE SCALE GENOMIC DNA]</scope>
    <source>
        <strain evidence="2">WF-38-12</strain>
    </source>
</reference>
<dbReference type="EMBL" id="CVMT01000012">
    <property type="protein sequence ID" value="CRG92342.1"/>
    <property type="molecule type" value="Genomic_DNA"/>
</dbReference>
<feature type="compositionally biased region" description="Low complexity" evidence="1">
    <location>
        <begin position="48"/>
        <end position="79"/>
    </location>
</feature>
<keyword evidence="3" id="KW-1185">Reference proteome</keyword>
<accession>A0A0U1MAM9</accession>
<name>A0A0U1MAM9_TALIS</name>
<dbReference type="Proteomes" id="UP000054383">
    <property type="component" value="Unassembled WGS sequence"/>
</dbReference>
<gene>
    <name evidence="2" type="ORF">PISL3812_09399</name>
</gene>
<evidence type="ECO:0000313" key="3">
    <source>
        <dbReference type="Proteomes" id="UP000054383"/>
    </source>
</evidence>
<feature type="compositionally biased region" description="Low complexity" evidence="1">
    <location>
        <begin position="26"/>
        <end position="41"/>
    </location>
</feature>
<sequence length="162" mass="17310">MAEQKSKPTTATPPHNVITTPSAIMTATSNTTSSSSEVNASLFRSNFASSPGGATPTSASTTSTATTFFSRSPTSPSSTIQYDHETYLELLAGKSRSVEKTASQIYREERARKLSLRARDPAVLSGPIDLDMAAFSTQDQVGEHLHGDTCTGKKHPDGSRWQ</sequence>
<feature type="region of interest" description="Disordered" evidence="1">
    <location>
        <begin position="1"/>
        <end position="80"/>
    </location>
</feature>
<feature type="compositionally biased region" description="Polar residues" evidence="1">
    <location>
        <begin position="7"/>
        <end position="25"/>
    </location>
</feature>
<protein>
    <submittedName>
        <fullName evidence="2">Uncharacterized protein</fullName>
    </submittedName>
</protein>
<evidence type="ECO:0000313" key="2">
    <source>
        <dbReference type="EMBL" id="CRG92342.1"/>
    </source>
</evidence>